<protein>
    <submittedName>
        <fullName evidence="5">FlaA1/EpsC-like NDP-sugar epimerase</fullName>
    </submittedName>
</protein>
<dbReference type="PANTHER" id="PTHR43318:SF1">
    <property type="entry name" value="POLYSACCHARIDE BIOSYNTHESIS PROTEIN EPSC-RELATED"/>
    <property type="match status" value="1"/>
</dbReference>
<comment type="similarity">
    <text evidence="1">Belongs to the polysaccharide synthase family.</text>
</comment>
<keyword evidence="2" id="KW-0175">Coiled coil</keyword>
<feature type="transmembrane region" description="Helical" evidence="3">
    <location>
        <begin position="82"/>
        <end position="106"/>
    </location>
</feature>
<keyword evidence="3" id="KW-0812">Transmembrane</keyword>
<dbReference type="InterPro" id="IPR029063">
    <property type="entry name" value="SAM-dependent_MTases_sf"/>
</dbReference>
<reference evidence="5 6" key="1">
    <citation type="submission" date="2018-07" db="EMBL/GenBank/DDBJ databases">
        <title>Genomic Encyclopedia of Type Strains, Phase III (KMG-III): the genomes of soil and plant-associated and newly described type strains.</title>
        <authorList>
            <person name="Whitman W."/>
        </authorList>
    </citation>
    <scope>NUCLEOTIDE SEQUENCE [LARGE SCALE GENOMIC DNA]</scope>
    <source>
        <strain evidence="5 6">CECT 7287</strain>
    </source>
</reference>
<dbReference type="Proteomes" id="UP000256977">
    <property type="component" value="Unassembled WGS sequence"/>
</dbReference>
<gene>
    <name evidence="5" type="ORF">DFP98_107150</name>
</gene>
<accession>A0A3D9KCN8</accession>
<feature type="domain" description="Polysaccharide biosynthesis protein CapD-like" evidence="4">
    <location>
        <begin position="291"/>
        <end position="573"/>
    </location>
</feature>
<dbReference type="PANTHER" id="PTHR43318">
    <property type="entry name" value="UDP-N-ACETYLGLUCOSAMINE 4,6-DEHYDRATASE"/>
    <property type="match status" value="1"/>
</dbReference>
<dbReference type="CDD" id="cd05237">
    <property type="entry name" value="UDP_invert_4-6DH_SDR_e"/>
    <property type="match status" value="1"/>
</dbReference>
<feature type="transmembrane region" description="Helical" evidence="3">
    <location>
        <begin position="118"/>
        <end position="135"/>
    </location>
</feature>
<dbReference type="OrthoDB" id="9803111at2"/>
<evidence type="ECO:0000256" key="1">
    <source>
        <dbReference type="ARBA" id="ARBA00007430"/>
    </source>
</evidence>
<dbReference type="InterPro" id="IPR036291">
    <property type="entry name" value="NAD(P)-bd_dom_sf"/>
</dbReference>
<dbReference type="RefSeq" id="WP_116060675.1">
    <property type="nucleotide sequence ID" value="NZ_QRDZ01000007.1"/>
</dbReference>
<dbReference type="AlphaFoldDB" id="A0A3D9KCN8"/>
<feature type="coiled-coil region" evidence="2">
    <location>
        <begin position="587"/>
        <end position="645"/>
    </location>
</feature>
<dbReference type="SUPFAM" id="SSF51735">
    <property type="entry name" value="NAD(P)-binding Rossmann-fold domains"/>
    <property type="match status" value="1"/>
</dbReference>
<name>A0A3D9KCN8_9BACL</name>
<comment type="caution">
    <text evidence="5">The sequence shown here is derived from an EMBL/GenBank/DDBJ whole genome shotgun (WGS) entry which is preliminary data.</text>
</comment>
<evidence type="ECO:0000313" key="6">
    <source>
        <dbReference type="Proteomes" id="UP000256977"/>
    </source>
</evidence>
<evidence type="ECO:0000256" key="2">
    <source>
        <dbReference type="SAM" id="Coils"/>
    </source>
</evidence>
<dbReference type="InterPro" id="IPR003869">
    <property type="entry name" value="Polysac_CapD-like"/>
</dbReference>
<dbReference type="SUPFAM" id="SSF53335">
    <property type="entry name" value="S-adenosyl-L-methionine-dependent methyltransferases"/>
    <property type="match status" value="1"/>
</dbReference>
<keyword evidence="3" id="KW-0472">Membrane</keyword>
<evidence type="ECO:0000313" key="5">
    <source>
        <dbReference type="EMBL" id="RED84042.1"/>
    </source>
</evidence>
<dbReference type="InterPro" id="IPR051203">
    <property type="entry name" value="Polysaccharide_Synthase-Rel"/>
</dbReference>
<feature type="transmembrane region" description="Helical" evidence="3">
    <location>
        <begin position="41"/>
        <end position="61"/>
    </location>
</feature>
<keyword evidence="6" id="KW-1185">Reference proteome</keyword>
<dbReference type="Pfam" id="PF02719">
    <property type="entry name" value="Polysacc_synt_2"/>
    <property type="match status" value="1"/>
</dbReference>
<proteinExistence type="inferred from homology"/>
<sequence length="648" mass="72877">MNSNFRRIVIFILIDTTVVCLSIFLAYLIRFDFETSSVNFAYIEYVMVSLSLLTIGFNIYFRVYRTIWKFASLGDYISIFKGAVFASACFYIVHHLAINSIAYHYFSRYITVPRSTTVLSFAFILVGILMSRVLTREIKGFRGKIQKHHRRTLIVGAGEAGMLVIKELNNTNSESYPVVIVDDDVTKVGYRMNGILVAGKREDIPSLVNQYHIQDIILAIPSTSRVEQASILQICKTTGCKIKIMPKINDLIDGRISLNLIKNVEVEDLLGRDPIIVDLRQVTGYIKDKVVLVTGAGGSIGSELCRQCAKFSPRTLLLLGHGENSIYEIEFEMKRKFPNLQIETLIVDIQDRIRLNSVFEKYRPNVVFHAAAHKHVPLMEKNPAEAIKNNIFGTKNVAECSDTYQVERFVMISTDKAVNPTNVMGATKRAAEMLILQLNEKSQTDFVAVRFGNVLGSRGSVIPIFKKQIEAGGPITVTHPEMVRYFMTIPEAVQLVIQAGALATGGEIFILDMGQPVKISDLAYDLIRLSGMEPGEDIKVEYTGIRPGEKLFEEILTNDEGAKTTKHDRIFIGKPSEESYARMDFILKKLEQLVKSSDENNDELIRQQLANLVPTYKRDSALSSIEEIKDNIRSSIEVLATVEKNSLK</sequence>
<feature type="transmembrane region" description="Helical" evidence="3">
    <location>
        <begin position="7"/>
        <end position="29"/>
    </location>
</feature>
<dbReference type="Pfam" id="PF13727">
    <property type="entry name" value="CoA_binding_3"/>
    <property type="match status" value="1"/>
</dbReference>
<dbReference type="EMBL" id="QRDZ01000007">
    <property type="protein sequence ID" value="RED84042.1"/>
    <property type="molecule type" value="Genomic_DNA"/>
</dbReference>
<dbReference type="Gene3D" id="3.40.50.720">
    <property type="entry name" value="NAD(P)-binding Rossmann-like Domain"/>
    <property type="match status" value="2"/>
</dbReference>
<evidence type="ECO:0000259" key="4">
    <source>
        <dbReference type="Pfam" id="PF02719"/>
    </source>
</evidence>
<organism evidence="5 6">
    <name type="scientific">Cohnella phaseoli</name>
    <dbReference type="NCBI Taxonomy" id="456490"/>
    <lineage>
        <taxon>Bacteria</taxon>
        <taxon>Bacillati</taxon>
        <taxon>Bacillota</taxon>
        <taxon>Bacilli</taxon>
        <taxon>Bacillales</taxon>
        <taxon>Paenibacillaceae</taxon>
        <taxon>Cohnella</taxon>
    </lineage>
</organism>
<keyword evidence="3" id="KW-1133">Transmembrane helix</keyword>
<evidence type="ECO:0000256" key="3">
    <source>
        <dbReference type="SAM" id="Phobius"/>
    </source>
</evidence>